<evidence type="ECO:0000313" key="3">
    <source>
        <dbReference type="EMBL" id="SVA17170.1"/>
    </source>
</evidence>
<name>A0A381TM85_9ZZZZ</name>
<gene>
    <name evidence="3" type="ORF">METZ01_LOCUS70024</name>
</gene>
<accession>A0A381TM85</accession>
<sequence length="316" mass="32069">VAWGESGWCVAVGTLRAVMWSAAGSGAGVAVQKVSGRRAARRAVVLAVALSGVLAGGCAPGDGREMSGANPSDTAGVLVRADSGGSGSVTTADADDGQVATATREGAPKVYSNRMSGQIGELADYDLSYPQVSESPADHAVNGALEAVVAKAYSTFRAAVLEEEGAGAGASTLRGTGKVLLVDDRLLSVVFDFTTEWNDAATAQQETSTLLVDLSTGREIAVADLFVADGPWLDKLATAARANLEAQLGADTLFTEGLAADASNFRHLAVAATGVVLRFDQYQVAPGVAGTPWVDLPWSSVAGLADPSGPIAHLVP</sequence>
<evidence type="ECO:0000259" key="2">
    <source>
        <dbReference type="Pfam" id="PF11738"/>
    </source>
</evidence>
<evidence type="ECO:0000256" key="1">
    <source>
        <dbReference type="SAM" id="MobiDB-lite"/>
    </source>
</evidence>
<proteinExistence type="predicted"/>
<feature type="domain" description="DUF3298" evidence="2">
    <location>
        <begin position="223"/>
        <end position="299"/>
    </location>
</feature>
<organism evidence="3">
    <name type="scientific">marine metagenome</name>
    <dbReference type="NCBI Taxonomy" id="408172"/>
    <lineage>
        <taxon>unclassified sequences</taxon>
        <taxon>metagenomes</taxon>
        <taxon>ecological metagenomes</taxon>
    </lineage>
</organism>
<dbReference type="InterPro" id="IPR037126">
    <property type="entry name" value="PdaC/RsiV-like_sf"/>
</dbReference>
<dbReference type="AlphaFoldDB" id="A0A381TM85"/>
<reference evidence="3" key="1">
    <citation type="submission" date="2018-05" db="EMBL/GenBank/DDBJ databases">
        <authorList>
            <person name="Lanie J.A."/>
            <person name="Ng W.-L."/>
            <person name="Kazmierczak K.M."/>
            <person name="Andrzejewski T.M."/>
            <person name="Davidsen T.M."/>
            <person name="Wayne K.J."/>
            <person name="Tettelin H."/>
            <person name="Glass J.I."/>
            <person name="Rusch D."/>
            <person name="Podicherti R."/>
            <person name="Tsui H.-C.T."/>
            <person name="Winkler M.E."/>
        </authorList>
    </citation>
    <scope>NUCLEOTIDE SEQUENCE</scope>
</reference>
<dbReference type="Pfam" id="PF11738">
    <property type="entry name" value="DUF3298"/>
    <property type="match status" value="1"/>
</dbReference>
<feature type="non-terminal residue" evidence="3">
    <location>
        <position position="1"/>
    </location>
</feature>
<dbReference type="EMBL" id="UINC01004831">
    <property type="protein sequence ID" value="SVA17170.1"/>
    <property type="molecule type" value="Genomic_DNA"/>
</dbReference>
<dbReference type="Gene3D" id="3.90.640.20">
    <property type="entry name" value="Heat-shock cognate protein, ATPase"/>
    <property type="match status" value="1"/>
</dbReference>
<protein>
    <recommendedName>
        <fullName evidence="2">DUF3298 domain-containing protein</fullName>
    </recommendedName>
</protein>
<dbReference type="InterPro" id="IPR021729">
    <property type="entry name" value="DUF3298"/>
</dbReference>
<feature type="region of interest" description="Disordered" evidence="1">
    <location>
        <begin position="78"/>
        <end position="106"/>
    </location>
</feature>